<name>A0AC61RDM4_9BACT</name>
<keyword evidence="2" id="KW-1185">Reference proteome</keyword>
<protein>
    <submittedName>
        <fullName evidence="1">2-C-methyl-D-erythritol 4-phosphate cytidylyltransferase</fullName>
    </submittedName>
</protein>
<organism evidence="1 2">
    <name type="scientific">Lepagella muris</name>
    <dbReference type="NCBI Taxonomy" id="3032870"/>
    <lineage>
        <taxon>Bacteria</taxon>
        <taxon>Pseudomonadati</taxon>
        <taxon>Bacteroidota</taxon>
        <taxon>Bacteroidia</taxon>
        <taxon>Bacteroidales</taxon>
        <taxon>Muribaculaceae</taxon>
        <taxon>Lepagella</taxon>
    </lineage>
</organism>
<comment type="caution">
    <text evidence="1">The sequence shown here is derived from an EMBL/GenBank/DDBJ whole genome shotgun (WGS) entry which is preliminary data.</text>
</comment>
<sequence>MDENFEKYAIIVAGGTGSRLGGGLPKQFRPLNGRPMAWWSMKAFHEADSSTRIILVVHPDYVGMWDELMSQLPPEDHVPHVVRGGGASRTASVINGLEGVPMADNVLVAVHDAARPLVSTGIISRGWVAGAESGAAVPAVAVTDSLRRVTDAGNEAVDRSEYVAVQTPQVFRAAVLKGAYQRFPDTVFSDDASATEAAGNVTALFDGDHANMKVTNPGDIEIASLLLRQR</sequence>
<keyword evidence="1" id="KW-0548">Nucleotidyltransferase</keyword>
<dbReference type="EMBL" id="SRYB01000032">
    <property type="protein sequence ID" value="TGY77008.1"/>
    <property type="molecule type" value="Genomic_DNA"/>
</dbReference>
<keyword evidence="1" id="KW-0808">Transferase</keyword>
<gene>
    <name evidence="1" type="ORF">E5331_16545</name>
</gene>
<accession>A0AC61RDM4</accession>
<evidence type="ECO:0000313" key="1">
    <source>
        <dbReference type="EMBL" id="TGY77008.1"/>
    </source>
</evidence>
<dbReference type="Proteomes" id="UP000306319">
    <property type="component" value="Unassembled WGS sequence"/>
</dbReference>
<proteinExistence type="predicted"/>
<evidence type="ECO:0000313" key="2">
    <source>
        <dbReference type="Proteomes" id="UP000306319"/>
    </source>
</evidence>
<reference evidence="1" key="1">
    <citation type="submission" date="2019-04" db="EMBL/GenBank/DDBJ databases">
        <title>Microbes associate with the intestines of laboratory mice.</title>
        <authorList>
            <person name="Navarre W."/>
            <person name="Wong E."/>
            <person name="Huang K."/>
            <person name="Tropini C."/>
            <person name="Ng K."/>
            <person name="Yu B."/>
        </authorList>
    </citation>
    <scope>NUCLEOTIDE SEQUENCE</scope>
    <source>
        <strain evidence="1">NM04_E33</strain>
    </source>
</reference>